<evidence type="ECO:0000313" key="2">
    <source>
        <dbReference type="Proteomes" id="UP000799772"/>
    </source>
</evidence>
<organism evidence="1 2">
    <name type="scientific">Rhizodiscina lignyota</name>
    <dbReference type="NCBI Taxonomy" id="1504668"/>
    <lineage>
        <taxon>Eukaryota</taxon>
        <taxon>Fungi</taxon>
        <taxon>Dikarya</taxon>
        <taxon>Ascomycota</taxon>
        <taxon>Pezizomycotina</taxon>
        <taxon>Dothideomycetes</taxon>
        <taxon>Pleosporomycetidae</taxon>
        <taxon>Aulographales</taxon>
        <taxon>Rhizodiscinaceae</taxon>
        <taxon>Rhizodiscina</taxon>
    </lineage>
</organism>
<dbReference type="OrthoDB" id="5405745at2759"/>
<keyword evidence="2" id="KW-1185">Reference proteome</keyword>
<accession>A0A9P4IEH4</accession>
<protein>
    <recommendedName>
        <fullName evidence="3">Calcium influx-promoting protein ehs1</fullName>
    </recommendedName>
</protein>
<dbReference type="AlphaFoldDB" id="A0A9P4IEH4"/>
<dbReference type="Proteomes" id="UP000799772">
    <property type="component" value="Unassembled WGS sequence"/>
</dbReference>
<dbReference type="GO" id="GO:0098703">
    <property type="term" value="P:calcium ion import across plasma membrane"/>
    <property type="evidence" value="ECO:0007669"/>
    <property type="project" value="InterPro"/>
</dbReference>
<gene>
    <name evidence="1" type="ORF">NA57DRAFT_77305</name>
</gene>
<sequence>MASTMYSSRPSRSRISFPSSLFTFATVLVSFVFILSCHVALAVDVVPDSIPKADHNHHRLSGGEYDLEVQSLDSQERWDEMNSDQNAILYEADFIGADRSLIGRALGSHTPLINNVAVPQDVKPGTPIFYQVEKSVIFGNKSAPGEGLPSIPFEQFGNTNITETDDSGDTRTVFISINTCLQPKPNRTSHVDIPQLTLYISQSTSNVMPGPTKPEAQQTPVPLLEGFAEATVQASSDLFIGVYAPNLTFASNDDWHYEIAASIDAPYHRFNNINAGPNTPILQFVDSDTSRALLVTTNLTANMNDTGLKERWIQRGNPFTLFAFPNASVVSGLQHSYCGLQQASLQFPINSTQNITTRGDVGLPKGQFYLQNLQSGTTYTAFMVMDGNSTANGSNGSPVVGGGGAVWPPNMKVQTKSNNNCELLFDLPFCSSIAYAVPSSTNFTSNTSAPFNGNLSQFYDQTAQAYYQDFDRSMQQIPCNTTDTARYSLVAGCDDCAASYKEWLCAVAIPRCEDFDADATRQILVDGGSPIINNKALMPRNVGASFSNKTAPGLGLNGTSSSNITMKLYANSSRLPLIDQVVAPGPYMEFLPCDDLCYNLVRNCPASMGFTCPQGRMLQRSYGPAKFCNLPGSVFIVSAAGKHAFSLGSMLALVLGVIGFVML</sequence>
<reference evidence="1" key="1">
    <citation type="journal article" date="2020" name="Stud. Mycol.">
        <title>101 Dothideomycetes genomes: a test case for predicting lifestyles and emergence of pathogens.</title>
        <authorList>
            <person name="Haridas S."/>
            <person name="Albert R."/>
            <person name="Binder M."/>
            <person name="Bloem J."/>
            <person name="Labutti K."/>
            <person name="Salamov A."/>
            <person name="Andreopoulos B."/>
            <person name="Baker S."/>
            <person name="Barry K."/>
            <person name="Bills G."/>
            <person name="Bluhm B."/>
            <person name="Cannon C."/>
            <person name="Castanera R."/>
            <person name="Culley D."/>
            <person name="Daum C."/>
            <person name="Ezra D."/>
            <person name="Gonzalez J."/>
            <person name="Henrissat B."/>
            <person name="Kuo A."/>
            <person name="Liang C."/>
            <person name="Lipzen A."/>
            <person name="Lutzoni F."/>
            <person name="Magnuson J."/>
            <person name="Mondo S."/>
            <person name="Nolan M."/>
            <person name="Ohm R."/>
            <person name="Pangilinan J."/>
            <person name="Park H.-J."/>
            <person name="Ramirez L."/>
            <person name="Alfaro M."/>
            <person name="Sun H."/>
            <person name="Tritt A."/>
            <person name="Yoshinaga Y."/>
            <person name="Zwiers L.-H."/>
            <person name="Turgeon B."/>
            <person name="Goodwin S."/>
            <person name="Spatafora J."/>
            <person name="Crous P."/>
            <person name="Grigoriev I."/>
        </authorList>
    </citation>
    <scope>NUCLEOTIDE SEQUENCE</scope>
    <source>
        <strain evidence="1">CBS 133067</strain>
    </source>
</reference>
<dbReference type="GO" id="GO:0005262">
    <property type="term" value="F:calcium channel activity"/>
    <property type="evidence" value="ECO:0007669"/>
    <property type="project" value="InterPro"/>
</dbReference>
<dbReference type="PANTHER" id="PTHR39142">
    <property type="entry name" value="MID1P"/>
    <property type="match status" value="1"/>
</dbReference>
<proteinExistence type="predicted"/>
<dbReference type="InterPro" id="IPR024338">
    <property type="entry name" value="MID1/Yam8"/>
</dbReference>
<dbReference type="EMBL" id="ML978128">
    <property type="protein sequence ID" value="KAF2097052.1"/>
    <property type="molecule type" value="Genomic_DNA"/>
</dbReference>
<dbReference type="PANTHER" id="PTHR39142:SF1">
    <property type="entry name" value="AEL197CP"/>
    <property type="match status" value="1"/>
</dbReference>
<name>A0A9P4IEH4_9PEZI</name>
<comment type="caution">
    <text evidence="1">The sequence shown here is derived from an EMBL/GenBank/DDBJ whole genome shotgun (WGS) entry which is preliminary data.</text>
</comment>
<evidence type="ECO:0000313" key="1">
    <source>
        <dbReference type="EMBL" id="KAF2097052.1"/>
    </source>
</evidence>
<dbReference type="Pfam" id="PF12929">
    <property type="entry name" value="Mid1"/>
    <property type="match status" value="1"/>
</dbReference>
<evidence type="ECO:0008006" key="3">
    <source>
        <dbReference type="Google" id="ProtNLM"/>
    </source>
</evidence>